<dbReference type="EMBL" id="JAGIOO010000001">
    <property type="protein sequence ID" value="MBP2472312.1"/>
    <property type="molecule type" value="Genomic_DNA"/>
</dbReference>
<sequence>MISQVGGSTVRNIGDESGCGSLHIVDNEPLRTLLFDRNLTGLPFRETCLEISRHFVGHVADEINKDDTVELLLLSKGLVYQLPVAVALELRRNLPVNLVATSRLKVLADDAKVDVSYARFDAPGSTLLIGDTVASGATVVAALEAYRSVHRVEELYVFSCAGATTGARRIEAYCQANGIRCTLLFGLAAFGLGHNGFDLSFLHPETITEPRYRELARAQFDGQAVSAVGWDFGSQAMSPAKYARLCWVEAEVHGLHGSPGLAREERPERLDALAREQGAFGEGFRMS</sequence>
<dbReference type="Proteomes" id="UP001519363">
    <property type="component" value="Unassembled WGS sequence"/>
</dbReference>
<dbReference type="RefSeq" id="WP_143342421.1">
    <property type="nucleotide sequence ID" value="NZ_JAGIOO010000001.1"/>
</dbReference>
<evidence type="ECO:0000313" key="2">
    <source>
        <dbReference type="Proteomes" id="UP001519363"/>
    </source>
</evidence>
<accession>A0ABS5A6T8</accession>
<reference evidence="1 2" key="1">
    <citation type="submission" date="2021-03" db="EMBL/GenBank/DDBJ databases">
        <title>Sequencing the genomes of 1000 actinobacteria strains.</title>
        <authorList>
            <person name="Klenk H.-P."/>
        </authorList>
    </citation>
    <scope>NUCLEOTIDE SEQUENCE [LARGE SCALE GENOMIC DNA]</scope>
    <source>
        <strain evidence="1 2">DSM 44580</strain>
    </source>
</reference>
<evidence type="ECO:0008006" key="3">
    <source>
        <dbReference type="Google" id="ProtNLM"/>
    </source>
</evidence>
<name>A0ABS5A6T8_9PSEU</name>
<organism evidence="1 2">
    <name type="scientific">Crossiella equi</name>
    <dbReference type="NCBI Taxonomy" id="130796"/>
    <lineage>
        <taxon>Bacteria</taxon>
        <taxon>Bacillati</taxon>
        <taxon>Actinomycetota</taxon>
        <taxon>Actinomycetes</taxon>
        <taxon>Pseudonocardiales</taxon>
        <taxon>Pseudonocardiaceae</taxon>
        <taxon>Crossiella</taxon>
    </lineage>
</organism>
<evidence type="ECO:0000313" key="1">
    <source>
        <dbReference type="EMBL" id="MBP2472312.1"/>
    </source>
</evidence>
<keyword evidence="2" id="KW-1185">Reference proteome</keyword>
<gene>
    <name evidence="1" type="ORF">JOF53_001184</name>
</gene>
<protein>
    <recommendedName>
        <fullName evidence="3">Phosphoribosyltransferase</fullName>
    </recommendedName>
</protein>
<comment type="caution">
    <text evidence="1">The sequence shown here is derived from an EMBL/GenBank/DDBJ whole genome shotgun (WGS) entry which is preliminary data.</text>
</comment>
<proteinExistence type="predicted"/>
<dbReference type="SUPFAM" id="SSF53271">
    <property type="entry name" value="PRTase-like"/>
    <property type="match status" value="1"/>
</dbReference>
<dbReference type="InterPro" id="IPR029057">
    <property type="entry name" value="PRTase-like"/>
</dbReference>